<dbReference type="Gene3D" id="3.30.310.50">
    <property type="entry name" value="Alpha-D-phosphohexomutase, C-terminal domain"/>
    <property type="match status" value="1"/>
</dbReference>
<gene>
    <name evidence="12" type="ORF">MNBD_GAMMA25-1470</name>
</gene>
<name>A0A3B1BGY6_9ZZZZ</name>
<keyword evidence="7" id="KW-0812">Transmembrane</keyword>
<evidence type="ECO:0000259" key="10">
    <source>
        <dbReference type="Pfam" id="PF02879"/>
    </source>
</evidence>
<dbReference type="InterPro" id="IPR005841">
    <property type="entry name" value="Alpha-D-phosphohexomutase_SF"/>
</dbReference>
<dbReference type="InterPro" id="IPR016055">
    <property type="entry name" value="A-D-PHexomutase_a/b/a-I/II/III"/>
</dbReference>
<dbReference type="PROSITE" id="PS00710">
    <property type="entry name" value="PGM_PMM"/>
    <property type="match status" value="1"/>
</dbReference>
<dbReference type="CDD" id="cd03089">
    <property type="entry name" value="PMM_PGM"/>
    <property type="match status" value="1"/>
</dbReference>
<keyword evidence="5" id="KW-0460">Magnesium</keyword>
<proteinExistence type="inferred from homology"/>
<evidence type="ECO:0000313" key="12">
    <source>
        <dbReference type="EMBL" id="VAX11074.1"/>
    </source>
</evidence>
<feature type="transmembrane region" description="Helical" evidence="7">
    <location>
        <begin position="263"/>
        <end position="283"/>
    </location>
</feature>
<dbReference type="GO" id="GO:0004614">
    <property type="term" value="F:phosphoglucomutase activity"/>
    <property type="evidence" value="ECO:0007669"/>
    <property type="project" value="UniProtKB-EC"/>
</dbReference>
<dbReference type="AlphaFoldDB" id="A0A3B1BGY6"/>
<evidence type="ECO:0000256" key="4">
    <source>
        <dbReference type="ARBA" id="ARBA00022723"/>
    </source>
</evidence>
<feature type="domain" description="Alpha-D-phosphohexomutase alpha/beta/alpha" evidence="11">
    <location>
        <begin position="665"/>
        <end position="773"/>
    </location>
</feature>
<organism evidence="12">
    <name type="scientific">hydrothermal vent metagenome</name>
    <dbReference type="NCBI Taxonomy" id="652676"/>
    <lineage>
        <taxon>unclassified sequences</taxon>
        <taxon>metagenomes</taxon>
        <taxon>ecological metagenomes</taxon>
    </lineage>
</organism>
<evidence type="ECO:0000256" key="7">
    <source>
        <dbReference type="SAM" id="Phobius"/>
    </source>
</evidence>
<protein>
    <submittedName>
        <fullName evidence="12">Phosphoglucomutase @ Phosphomannomutase</fullName>
        <ecNumber evidence="12">5.4.2.2</ecNumber>
        <ecNumber evidence="12">5.4.2.8</ecNumber>
    </submittedName>
</protein>
<dbReference type="EMBL" id="UOFY01000062">
    <property type="protein sequence ID" value="VAX11074.1"/>
    <property type="molecule type" value="Genomic_DNA"/>
</dbReference>
<dbReference type="InterPro" id="IPR036900">
    <property type="entry name" value="A-D-PHexomutase_C_sf"/>
</dbReference>
<dbReference type="SUPFAM" id="SSF53738">
    <property type="entry name" value="Phosphoglucomutase, first 3 domains"/>
    <property type="match status" value="3"/>
</dbReference>
<feature type="domain" description="Alpha-D-phosphohexomutase alpha/beta/alpha" evidence="9">
    <location>
        <begin position="418"/>
        <end position="549"/>
    </location>
</feature>
<comment type="similarity">
    <text evidence="2">Belongs to the phosphohexose mutase family.</text>
</comment>
<dbReference type="PRINTS" id="PR00509">
    <property type="entry name" value="PGMPMM"/>
</dbReference>
<feature type="domain" description="Alpha-D-phosphohexomutase C-terminal" evidence="8">
    <location>
        <begin position="780"/>
        <end position="854"/>
    </location>
</feature>
<keyword evidence="4" id="KW-0479">Metal-binding</keyword>
<dbReference type="InterPro" id="IPR005843">
    <property type="entry name" value="A-D-PHexomutase_C"/>
</dbReference>
<keyword evidence="7" id="KW-1133">Transmembrane helix</keyword>
<evidence type="ECO:0000256" key="1">
    <source>
        <dbReference type="ARBA" id="ARBA00001946"/>
    </source>
</evidence>
<keyword evidence="7" id="KW-0472">Membrane</keyword>
<dbReference type="PANTHER" id="PTHR43771">
    <property type="entry name" value="PHOSPHOMANNOMUTASE"/>
    <property type="match status" value="1"/>
</dbReference>
<comment type="cofactor">
    <cofactor evidence="1">
        <name>Mg(2+)</name>
        <dbReference type="ChEBI" id="CHEBI:18420"/>
    </cofactor>
</comment>
<feature type="domain" description="Alpha-D-phosphohexomutase alpha/beta/alpha" evidence="10">
    <location>
        <begin position="563"/>
        <end position="660"/>
    </location>
</feature>
<dbReference type="Pfam" id="PF02878">
    <property type="entry name" value="PGM_PMM_I"/>
    <property type="match status" value="1"/>
</dbReference>
<dbReference type="EC" id="5.4.2.2" evidence="12"/>
<sequence length="868" mass="95249">MAKARKRRTRKKAGSSYLLGLNAVSLLAFVFFSLIILVASFFSQYPGLTELRLQQSAMADAIAERTAHKLAFKVAYYSQALRGIAADPQIRNLIHSDDDVAKRAKAEVLKKQFPGALRLRMLPTGVFKVDKQRVPHLGFACLDMQRQAEESHHSPAVEIHVFGTAQQHIDILQPVFSLEGDKIVGHIQLALDVMLVNKWLQEEGVKGYLELIQPVVGKPALMVGESGDASAKASGLLAFADVSGTRWRMSVWTPLAVPSLFNINLLVIVLVAILMGAMLLFLLKSALSRSIQTDIDSFMHMEANFLRGIKRHEYSLNMKEFKTAAGRFDTLMQGQTLNRERDDDPDAVSINDISMSRSMDRVFMDTGVIEVQELDSDAAFAQSQIQSQQAAKFDQADSRMQSGANSQLDNPGQLPASIFKAYDIRGIVGKTLNAQIMMLIGKALGSEAIGRGLGKIAFARDGRLSGPELGGALVKGLQAAGIDVIDVGMVPTPVLYYTAAEITEGTGVMLTGSHNPKDYNGIKMVLGGETLSGDAIQSLRERIISEDFTRGSGTYNTRVISNEYIQRIVSDVKLKRKLKIVIDCGNGVAGVIAPKLYNSLGCEVIELYSEVDGHFPNHHPDPSKPENLRDLIDTVRAQGADLGLAFDGDGDRLGVVSGNGSIIWADRLMMLFATDVLSRNHGAQIIYDIKCSTNLTKVIWEKGGEPLMWKTGHSFIKAKMQQSGSLLGGEMSGHIFFKERWYGFDDGLYSGARLLEIISADERPAHEVFSALPDAVNTPELNVEMAEGEHFKFMDALLDKADFDNANITMIDGIRADFEDGWGLVRASNTTPCLVLRFEAQTEEALKRIQAEFKAIMLDISPSMKLPF</sequence>
<dbReference type="EC" id="5.4.2.8" evidence="12"/>
<dbReference type="Pfam" id="PF00408">
    <property type="entry name" value="PGM_PMM_IV"/>
    <property type="match status" value="1"/>
</dbReference>
<dbReference type="FunFam" id="3.40.120.10:FF:000021">
    <property type="entry name" value="Phosphomannomutase/phosphoglucomutase"/>
    <property type="match status" value="1"/>
</dbReference>
<evidence type="ECO:0000256" key="5">
    <source>
        <dbReference type="ARBA" id="ARBA00022842"/>
    </source>
</evidence>
<dbReference type="Gene3D" id="3.40.120.10">
    <property type="entry name" value="Alpha-D-Glucose-1,6-Bisphosphate, subunit A, domain 3"/>
    <property type="match status" value="3"/>
</dbReference>
<dbReference type="GO" id="GO:0004615">
    <property type="term" value="F:phosphomannomutase activity"/>
    <property type="evidence" value="ECO:0007669"/>
    <property type="project" value="UniProtKB-EC"/>
</dbReference>
<dbReference type="GO" id="GO:0000287">
    <property type="term" value="F:magnesium ion binding"/>
    <property type="evidence" value="ECO:0007669"/>
    <property type="project" value="InterPro"/>
</dbReference>
<dbReference type="InterPro" id="IPR005844">
    <property type="entry name" value="A-D-PHexomutase_a/b/a-I"/>
</dbReference>
<dbReference type="GO" id="GO:0005975">
    <property type="term" value="P:carbohydrate metabolic process"/>
    <property type="evidence" value="ECO:0007669"/>
    <property type="project" value="InterPro"/>
</dbReference>
<evidence type="ECO:0000259" key="9">
    <source>
        <dbReference type="Pfam" id="PF02878"/>
    </source>
</evidence>
<evidence type="ECO:0000256" key="6">
    <source>
        <dbReference type="ARBA" id="ARBA00023235"/>
    </source>
</evidence>
<evidence type="ECO:0000256" key="2">
    <source>
        <dbReference type="ARBA" id="ARBA00010231"/>
    </source>
</evidence>
<reference evidence="12" key="1">
    <citation type="submission" date="2018-06" db="EMBL/GenBank/DDBJ databases">
        <authorList>
            <person name="Zhirakovskaya E."/>
        </authorList>
    </citation>
    <scope>NUCLEOTIDE SEQUENCE</scope>
</reference>
<evidence type="ECO:0000259" key="8">
    <source>
        <dbReference type="Pfam" id="PF00408"/>
    </source>
</evidence>
<dbReference type="Pfam" id="PF02880">
    <property type="entry name" value="PGM_PMM_III"/>
    <property type="match status" value="1"/>
</dbReference>
<dbReference type="InterPro" id="IPR005846">
    <property type="entry name" value="A-D-PHexomutase_a/b/a-III"/>
</dbReference>
<keyword evidence="3" id="KW-0597">Phosphoprotein</keyword>
<evidence type="ECO:0000256" key="3">
    <source>
        <dbReference type="ARBA" id="ARBA00022553"/>
    </source>
</evidence>
<feature type="transmembrane region" description="Helical" evidence="7">
    <location>
        <begin position="21"/>
        <end position="42"/>
    </location>
</feature>
<dbReference type="InterPro" id="IPR016066">
    <property type="entry name" value="A-D-PHexomutase_CS"/>
</dbReference>
<dbReference type="Pfam" id="PF02879">
    <property type="entry name" value="PGM_PMM_II"/>
    <property type="match status" value="1"/>
</dbReference>
<dbReference type="SUPFAM" id="SSF55957">
    <property type="entry name" value="Phosphoglucomutase, C-terminal domain"/>
    <property type="match status" value="1"/>
</dbReference>
<evidence type="ECO:0000259" key="11">
    <source>
        <dbReference type="Pfam" id="PF02880"/>
    </source>
</evidence>
<dbReference type="InterPro" id="IPR005845">
    <property type="entry name" value="A-D-PHexomutase_a/b/a-II"/>
</dbReference>
<dbReference type="PANTHER" id="PTHR43771:SF2">
    <property type="entry name" value="PHOSPHOMANNOMUTASE_PHOSPHOGLUCOMUTASE"/>
    <property type="match status" value="1"/>
</dbReference>
<keyword evidence="6 12" id="KW-0413">Isomerase</keyword>
<accession>A0A3B1BGY6</accession>